<accession>A0ABQ5TSU0</accession>
<gene>
    <name evidence="2" type="ORF">GCM10007891_10800</name>
</gene>
<evidence type="ECO:0000256" key="1">
    <source>
        <dbReference type="ARBA" id="ARBA00022729"/>
    </source>
</evidence>
<dbReference type="InterPro" id="IPR006059">
    <property type="entry name" value="SBP"/>
</dbReference>
<dbReference type="PROSITE" id="PS51318">
    <property type="entry name" value="TAT"/>
    <property type="match status" value="1"/>
</dbReference>
<comment type="caution">
    <text evidence="2">The sequence shown here is derived from an EMBL/GenBank/DDBJ whole genome shotgun (WGS) entry which is preliminary data.</text>
</comment>
<sequence length="434" mass="48667">MSNRTAPSSQINETISDDRRSFIKKSALLTGLSALSTKAPFVFAKTTPTLRVMGTHVTLQEEIRQKAMADLGINIVFQPGGEAELIQKATTQPGSFDIYEQWTDSIRQLWQASAIQPIDTERLNYWNEINALAKTGKVSPEAQIGLGDAPHKILNVQDDDSLGTDFTGKISFLPYVHNVDSFGYNTNKVKKGIPYETESWSWLLDEQYQGKVAVVNSPTIGIFDLALAAQSKGLIQFNDMSDMSQDELNTLFSILIDYKKRHHFAGFWNSVPQSIDYMSQGRVSLESMFSPAVSALNGQGIPVTYAAPREGYRAWHGVMCLSSECQGHVKDAAYDYMNWWLSGWAGAFIARQGYYISTPERSRPLLSENEWGYWYDGKETTAPLKGTDGRISVQAGDMRTGGSYTKRLSHIAIWNTVMPNYDYSLQKWYEFLLA</sequence>
<dbReference type="EMBL" id="BSND01000004">
    <property type="protein sequence ID" value="GLP99226.1"/>
    <property type="molecule type" value="Genomic_DNA"/>
</dbReference>
<dbReference type="PANTHER" id="PTHR30222">
    <property type="entry name" value="SPERMIDINE/PUTRESCINE-BINDING PERIPLASMIC PROTEIN"/>
    <property type="match status" value="1"/>
</dbReference>
<keyword evidence="3" id="KW-1185">Reference proteome</keyword>
<evidence type="ECO:0008006" key="4">
    <source>
        <dbReference type="Google" id="ProtNLM"/>
    </source>
</evidence>
<name>A0ABQ5TSU0_9GAMM</name>
<dbReference type="Pfam" id="PF13416">
    <property type="entry name" value="SBP_bac_8"/>
    <property type="match status" value="1"/>
</dbReference>
<dbReference type="RefSeq" id="WP_007145083.1">
    <property type="nucleotide sequence ID" value="NZ_BSND01000004.1"/>
</dbReference>
<keyword evidence="1" id="KW-0732">Signal</keyword>
<dbReference type="PANTHER" id="PTHR30222:SF17">
    <property type="entry name" value="SPERMIDINE_PUTRESCINE-BINDING PERIPLASMIC PROTEIN"/>
    <property type="match status" value="1"/>
</dbReference>
<organism evidence="2 3">
    <name type="scientific">Methylophaga thalassica</name>
    <dbReference type="NCBI Taxonomy" id="40223"/>
    <lineage>
        <taxon>Bacteria</taxon>
        <taxon>Pseudomonadati</taxon>
        <taxon>Pseudomonadota</taxon>
        <taxon>Gammaproteobacteria</taxon>
        <taxon>Thiotrichales</taxon>
        <taxon>Piscirickettsiaceae</taxon>
        <taxon>Methylophaga</taxon>
    </lineage>
</organism>
<dbReference type="Gene3D" id="3.40.190.10">
    <property type="entry name" value="Periplasmic binding protein-like II"/>
    <property type="match status" value="2"/>
</dbReference>
<dbReference type="InterPro" id="IPR006311">
    <property type="entry name" value="TAT_signal"/>
</dbReference>
<dbReference type="SUPFAM" id="SSF53850">
    <property type="entry name" value="Periplasmic binding protein-like II"/>
    <property type="match status" value="1"/>
</dbReference>
<reference evidence="2" key="1">
    <citation type="journal article" date="2014" name="Int. J. Syst. Evol. Microbiol.">
        <title>Complete genome of a new Firmicutes species belonging to the dominant human colonic microbiota ('Ruminococcus bicirculans') reveals two chromosomes and a selective capacity to utilize plant glucans.</title>
        <authorList>
            <consortium name="NISC Comparative Sequencing Program"/>
            <person name="Wegmann U."/>
            <person name="Louis P."/>
            <person name="Goesmann A."/>
            <person name="Henrissat B."/>
            <person name="Duncan S.H."/>
            <person name="Flint H.J."/>
        </authorList>
    </citation>
    <scope>NUCLEOTIDE SEQUENCE</scope>
    <source>
        <strain evidence="2">NBRC 102424</strain>
    </source>
</reference>
<protein>
    <recommendedName>
        <fullName evidence="4">Spermidine/putrescine transport system substrate-binding protein</fullName>
    </recommendedName>
</protein>
<evidence type="ECO:0000313" key="3">
    <source>
        <dbReference type="Proteomes" id="UP001161423"/>
    </source>
</evidence>
<proteinExistence type="predicted"/>
<dbReference type="Proteomes" id="UP001161423">
    <property type="component" value="Unassembled WGS sequence"/>
</dbReference>
<reference evidence="2" key="2">
    <citation type="submission" date="2023-01" db="EMBL/GenBank/DDBJ databases">
        <title>Draft genome sequence of Methylophaga thalassica strain NBRC 102424.</title>
        <authorList>
            <person name="Sun Q."/>
            <person name="Mori K."/>
        </authorList>
    </citation>
    <scope>NUCLEOTIDE SEQUENCE</scope>
    <source>
        <strain evidence="2">NBRC 102424</strain>
    </source>
</reference>
<evidence type="ECO:0000313" key="2">
    <source>
        <dbReference type="EMBL" id="GLP99226.1"/>
    </source>
</evidence>